<keyword evidence="1" id="KW-0812">Transmembrane</keyword>
<feature type="transmembrane region" description="Helical" evidence="1">
    <location>
        <begin position="98"/>
        <end position="117"/>
    </location>
</feature>
<name>A0A8S5UHX8_9CAUD</name>
<feature type="transmembrane region" description="Helical" evidence="1">
    <location>
        <begin position="35"/>
        <end position="53"/>
    </location>
</feature>
<feature type="transmembrane region" description="Helical" evidence="1">
    <location>
        <begin position="74"/>
        <end position="92"/>
    </location>
</feature>
<dbReference type="EMBL" id="BK016090">
    <property type="protein sequence ID" value="DAF94027.1"/>
    <property type="molecule type" value="Genomic_DNA"/>
</dbReference>
<evidence type="ECO:0000313" key="2">
    <source>
        <dbReference type="EMBL" id="DAF94027.1"/>
    </source>
</evidence>
<protein>
    <submittedName>
        <fullName evidence="2">Uncharacterized protein</fullName>
    </submittedName>
</protein>
<proteinExistence type="predicted"/>
<feature type="transmembrane region" description="Helical" evidence="1">
    <location>
        <begin position="12"/>
        <end position="29"/>
    </location>
</feature>
<organism evidence="2">
    <name type="scientific">Myoviridae sp. ctu2j3</name>
    <dbReference type="NCBI Taxonomy" id="2825197"/>
    <lineage>
        <taxon>Viruses</taxon>
        <taxon>Duplodnaviria</taxon>
        <taxon>Heunggongvirae</taxon>
        <taxon>Uroviricota</taxon>
        <taxon>Caudoviricetes</taxon>
    </lineage>
</organism>
<sequence length="120" mass="13960">MKAFWKWWREHVSFSSTRLLFALLIIWLHRLTDSSSLLFALVVVDAGVCWVLGSSMRNLSSAEERFYQQIVMKVRVWAMAVLITLDCVYLAWNGAPILATFTALCLLFFVRSFYFVLRKA</sequence>
<keyword evidence="1" id="KW-1133">Transmembrane helix</keyword>
<dbReference type="EMBL" id="BK016090">
    <property type="protein sequence ID" value="DAF94342.1"/>
    <property type="molecule type" value="Genomic_DNA"/>
</dbReference>
<evidence type="ECO:0000256" key="1">
    <source>
        <dbReference type="SAM" id="Phobius"/>
    </source>
</evidence>
<keyword evidence="1" id="KW-0472">Membrane</keyword>
<reference evidence="2" key="1">
    <citation type="journal article" date="2021" name="Proc. Natl. Acad. Sci. U.S.A.">
        <title>A Catalog of Tens of Thousands of Viruses from Human Metagenomes Reveals Hidden Associations with Chronic Diseases.</title>
        <authorList>
            <person name="Tisza M.J."/>
            <person name="Buck C.B."/>
        </authorList>
    </citation>
    <scope>NUCLEOTIDE SEQUENCE</scope>
    <source>
        <strain evidence="2">Ctu2j3</strain>
    </source>
</reference>
<accession>A0A8S5UHX8</accession>